<dbReference type="Gene3D" id="1.10.150.240">
    <property type="entry name" value="Putative phosphatase, domain 2"/>
    <property type="match status" value="1"/>
</dbReference>
<dbReference type="SFLD" id="SFLDS00003">
    <property type="entry name" value="Haloacid_Dehalogenase"/>
    <property type="match status" value="1"/>
</dbReference>
<dbReference type="NCBIfam" id="TIGR01509">
    <property type="entry name" value="HAD-SF-IA-v3"/>
    <property type="match status" value="1"/>
</dbReference>
<gene>
    <name evidence="1" type="ORF">AU468_10250</name>
</gene>
<dbReference type="InterPro" id="IPR036412">
    <property type="entry name" value="HAD-like_sf"/>
</dbReference>
<evidence type="ECO:0000313" key="2">
    <source>
        <dbReference type="Proteomes" id="UP000237350"/>
    </source>
</evidence>
<comment type="caution">
    <text evidence="1">The sequence shown here is derived from an EMBL/GenBank/DDBJ whole genome shotgun (WGS) entry which is preliminary data.</text>
</comment>
<proteinExistence type="predicted"/>
<dbReference type="Proteomes" id="UP000237350">
    <property type="component" value="Unassembled WGS sequence"/>
</dbReference>
<dbReference type="PANTHER" id="PTHR43611:SF3">
    <property type="entry name" value="FLAVIN MONONUCLEOTIDE HYDROLASE 1, CHLOROPLATIC"/>
    <property type="match status" value="1"/>
</dbReference>
<dbReference type="EMBL" id="LPWH01000093">
    <property type="protein sequence ID" value="POQ99682.1"/>
    <property type="molecule type" value="Genomic_DNA"/>
</dbReference>
<dbReference type="InterPro" id="IPR023198">
    <property type="entry name" value="PGP-like_dom2"/>
</dbReference>
<name>A0A2S4JJG2_9SPIO</name>
<sequence>MNFIFDMGNVLSLGVDVIPAISEITGIAPQELKKFGGNDFLDLSVGTMEAEEFWQAFNHHFGTAVERDLIAHCFSPLLDRRMEALIITLRDRGFSVVCGTNTLESHYQHHLKQGDYRVFEKVYASHHLGLVKPDPRFFLTILEDRGWQARDTLFVDDLPENVAAARKLGITAWEYRDYPPFEAFLLERNLLAEAVLPGA</sequence>
<organism evidence="1 2">
    <name type="scientific">Alkalispirochaeta sphaeroplastigenens</name>
    <dbReference type="NCBI Taxonomy" id="1187066"/>
    <lineage>
        <taxon>Bacteria</taxon>
        <taxon>Pseudomonadati</taxon>
        <taxon>Spirochaetota</taxon>
        <taxon>Spirochaetia</taxon>
        <taxon>Spirochaetales</taxon>
        <taxon>Spirochaetaceae</taxon>
        <taxon>Alkalispirochaeta</taxon>
    </lineage>
</organism>
<dbReference type="OrthoDB" id="359207at2"/>
<dbReference type="Pfam" id="PF00702">
    <property type="entry name" value="Hydrolase"/>
    <property type="match status" value="1"/>
</dbReference>
<dbReference type="InterPro" id="IPR006439">
    <property type="entry name" value="HAD-SF_hydro_IA"/>
</dbReference>
<protein>
    <recommendedName>
        <fullName evidence="3">Haloacid dehalogenase</fullName>
    </recommendedName>
</protein>
<dbReference type="CDD" id="cd02603">
    <property type="entry name" value="HAD_sEH-N_like"/>
    <property type="match status" value="1"/>
</dbReference>
<dbReference type="Gene3D" id="3.40.50.1000">
    <property type="entry name" value="HAD superfamily/HAD-like"/>
    <property type="match status" value="1"/>
</dbReference>
<keyword evidence="2" id="KW-1185">Reference proteome</keyword>
<dbReference type="RefSeq" id="WP_103680642.1">
    <property type="nucleotide sequence ID" value="NZ_LPWH01000093.1"/>
</dbReference>
<dbReference type="AlphaFoldDB" id="A0A2S4JJG2"/>
<dbReference type="SFLD" id="SFLDG01129">
    <property type="entry name" value="C1.5:_HAD__Beta-PGM__Phosphata"/>
    <property type="match status" value="1"/>
</dbReference>
<dbReference type="PANTHER" id="PTHR43611">
    <property type="entry name" value="ALPHA-D-GLUCOSE 1-PHOSPHATE PHOSPHATASE"/>
    <property type="match status" value="1"/>
</dbReference>
<accession>A0A2S4JJG2</accession>
<evidence type="ECO:0008006" key="3">
    <source>
        <dbReference type="Google" id="ProtNLM"/>
    </source>
</evidence>
<dbReference type="SUPFAM" id="SSF56784">
    <property type="entry name" value="HAD-like"/>
    <property type="match status" value="1"/>
</dbReference>
<reference evidence="2" key="1">
    <citation type="submission" date="2015-12" db="EMBL/GenBank/DDBJ databases">
        <authorList>
            <person name="Lodha T.D."/>
            <person name="Chintalapati S."/>
            <person name="Chintalapati V.R."/>
            <person name="Sravanthi T."/>
        </authorList>
    </citation>
    <scope>NUCLEOTIDE SEQUENCE [LARGE SCALE GENOMIC DNA]</scope>
    <source>
        <strain evidence="2">JC133</strain>
    </source>
</reference>
<dbReference type="InterPro" id="IPR023214">
    <property type="entry name" value="HAD_sf"/>
</dbReference>
<evidence type="ECO:0000313" key="1">
    <source>
        <dbReference type="EMBL" id="POQ99682.1"/>
    </source>
</evidence>